<proteinExistence type="predicted"/>
<reference evidence="2 3" key="1">
    <citation type="journal article" date="2019" name="Nat. Ecol. Evol.">
        <title>Megaphylogeny resolves global patterns of mushroom evolution.</title>
        <authorList>
            <person name="Varga T."/>
            <person name="Krizsan K."/>
            <person name="Foldi C."/>
            <person name="Dima B."/>
            <person name="Sanchez-Garcia M."/>
            <person name="Sanchez-Ramirez S."/>
            <person name="Szollosi G.J."/>
            <person name="Szarkandi J.G."/>
            <person name="Papp V."/>
            <person name="Albert L."/>
            <person name="Andreopoulos W."/>
            <person name="Angelini C."/>
            <person name="Antonin V."/>
            <person name="Barry K.W."/>
            <person name="Bougher N.L."/>
            <person name="Buchanan P."/>
            <person name="Buyck B."/>
            <person name="Bense V."/>
            <person name="Catcheside P."/>
            <person name="Chovatia M."/>
            <person name="Cooper J."/>
            <person name="Damon W."/>
            <person name="Desjardin D."/>
            <person name="Finy P."/>
            <person name="Geml J."/>
            <person name="Haridas S."/>
            <person name="Hughes K."/>
            <person name="Justo A."/>
            <person name="Karasinski D."/>
            <person name="Kautmanova I."/>
            <person name="Kiss B."/>
            <person name="Kocsube S."/>
            <person name="Kotiranta H."/>
            <person name="LaButti K.M."/>
            <person name="Lechner B.E."/>
            <person name="Liimatainen K."/>
            <person name="Lipzen A."/>
            <person name="Lukacs Z."/>
            <person name="Mihaltcheva S."/>
            <person name="Morgado L.N."/>
            <person name="Niskanen T."/>
            <person name="Noordeloos M.E."/>
            <person name="Ohm R.A."/>
            <person name="Ortiz-Santana B."/>
            <person name="Ovrebo C."/>
            <person name="Racz N."/>
            <person name="Riley R."/>
            <person name="Savchenko A."/>
            <person name="Shiryaev A."/>
            <person name="Soop K."/>
            <person name="Spirin V."/>
            <person name="Szebenyi C."/>
            <person name="Tomsovsky M."/>
            <person name="Tulloss R.E."/>
            <person name="Uehling J."/>
            <person name="Grigoriev I.V."/>
            <person name="Vagvolgyi C."/>
            <person name="Papp T."/>
            <person name="Martin F.M."/>
            <person name="Miettinen O."/>
            <person name="Hibbett D.S."/>
            <person name="Nagy L.G."/>
        </authorList>
    </citation>
    <scope>NUCLEOTIDE SEQUENCE [LARGE SCALE GENOMIC DNA]</scope>
    <source>
        <strain evidence="2 3">FP101781</strain>
    </source>
</reference>
<keyword evidence="3" id="KW-1185">Reference proteome</keyword>
<evidence type="ECO:0000256" key="1">
    <source>
        <dbReference type="SAM" id="MobiDB-lite"/>
    </source>
</evidence>
<evidence type="ECO:0000313" key="2">
    <source>
        <dbReference type="EMBL" id="TEB30048.1"/>
    </source>
</evidence>
<name>A0A4Y7T7W1_COPMI</name>
<accession>A0A4Y7T7W1</accession>
<protein>
    <submittedName>
        <fullName evidence="2">Uncharacterized protein</fullName>
    </submittedName>
</protein>
<feature type="compositionally biased region" description="Acidic residues" evidence="1">
    <location>
        <begin position="28"/>
        <end position="41"/>
    </location>
</feature>
<feature type="compositionally biased region" description="Polar residues" evidence="1">
    <location>
        <begin position="65"/>
        <end position="76"/>
    </location>
</feature>
<dbReference type="Proteomes" id="UP000298030">
    <property type="component" value="Unassembled WGS sequence"/>
</dbReference>
<organism evidence="2 3">
    <name type="scientific">Coprinellus micaceus</name>
    <name type="common">Glistening ink-cap mushroom</name>
    <name type="synonym">Coprinus micaceus</name>
    <dbReference type="NCBI Taxonomy" id="71717"/>
    <lineage>
        <taxon>Eukaryota</taxon>
        <taxon>Fungi</taxon>
        <taxon>Dikarya</taxon>
        <taxon>Basidiomycota</taxon>
        <taxon>Agaricomycotina</taxon>
        <taxon>Agaricomycetes</taxon>
        <taxon>Agaricomycetidae</taxon>
        <taxon>Agaricales</taxon>
        <taxon>Agaricineae</taxon>
        <taxon>Psathyrellaceae</taxon>
        <taxon>Coprinellus</taxon>
    </lineage>
</organism>
<dbReference type="EMBL" id="QPFP01000024">
    <property type="protein sequence ID" value="TEB30048.1"/>
    <property type="molecule type" value="Genomic_DNA"/>
</dbReference>
<feature type="compositionally biased region" description="Basic and acidic residues" evidence="1">
    <location>
        <begin position="13"/>
        <end position="25"/>
    </location>
</feature>
<evidence type="ECO:0000313" key="3">
    <source>
        <dbReference type="Proteomes" id="UP000298030"/>
    </source>
</evidence>
<feature type="compositionally biased region" description="Low complexity" evidence="1">
    <location>
        <begin position="43"/>
        <end position="60"/>
    </location>
</feature>
<comment type="caution">
    <text evidence="2">The sequence shown here is derived from an EMBL/GenBank/DDBJ whole genome shotgun (WGS) entry which is preliminary data.</text>
</comment>
<sequence length="76" mass="8320">MFKKRTRPATVSKDIHAAIEEDKPAEGNVEDVTEEGPEEEPNLPSVRVPLPLPSSVTPLLHRGSTRPTNPISRSPL</sequence>
<dbReference type="AlphaFoldDB" id="A0A4Y7T7W1"/>
<feature type="region of interest" description="Disordered" evidence="1">
    <location>
        <begin position="1"/>
        <end position="76"/>
    </location>
</feature>
<gene>
    <name evidence="2" type="ORF">FA13DRAFT_1733860</name>
</gene>